<dbReference type="RefSeq" id="XP_040719105.1">
    <property type="nucleotide sequence ID" value="XM_040859652.1"/>
</dbReference>
<keyword evidence="2" id="KW-1185">Reference proteome</keyword>
<reference evidence="1 2" key="1">
    <citation type="submission" date="2016-07" db="EMBL/GenBank/DDBJ databases">
        <title>Pervasive Adenine N6-methylation of Active Genes in Fungi.</title>
        <authorList>
            <consortium name="DOE Joint Genome Institute"/>
            <person name="Mondo S.J."/>
            <person name="Dannebaum R.O."/>
            <person name="Kuo R.C."/>
            <person name="Labutti K."/>
            <person name="Haridas S."/>
            <person name="Kuo A."/>
            <person name="Salamov A."/>
            <person name="Ahrendt S.R."/>
            <person name="Lipzen A."/>
            <person name="Sullivan W."/>
            <person name="Andreopoulos W.B."/>
            <person name="Clum A."/>
            <person name="Lindquist E."/>
            <person name="Daum C."/>
            <person name="Ramamoorthy G.K."/>
            <person name="Gryganskyi A."/>
            <person name="Culley D."/>
            <person name="Magnuson J.K."/>
            <person name="James T.Y."/>
            <person name="O'Malley M.A."/>
            <person name="Stajich J.E."/>
            <person name="Spatafora J.W."/>
            <person name="Visel A."/>
            <person name="Grigoriev I.V."/>
        </authorList>
    </citation>
    <scope>NUCLEOTIDE SEQUENCE [LARGE SCALE GENOMIC DNA]</scope>
    <source>
        <strain evidence="1 2">CBS 129021</strain>
    </source>
</reference>
<protein>
    <submittedName>
        <fullName evidence="1">Uncharacterized protein</fullName>
    </submittedName>
</protein>
<evidence type="ECO:0000313" key="1">
    <source>
        <dbReference type="EMBL" id="ORY68818.1"/>
    </source>
</evidence>
<gene>
    <name evidence="1" type="ORF">BCR38DRAFT_424428</name>
</gene>
<organism evidence="1 2">
    <name type="scientific">Pseudomassariella vexata</name>
    <dbReference type="NCBI Taxonomy" id="1141098"/>
    <lineage>
        <taxon>Eukaryota</taxon>
        <taxon>Fungi</taxon>
        <taxon>Dikarya</taxon>
        <taxon>Ascomycota</taxon>
        <taxon>Pezizomycotina</taxon>
        <taxon>Sordariomycetes</taxon>
        <taxon>Xylariomycetidae</taxon>
        <taxon>Amphisphaeriales</taxon>
        <taxon>Pseudomassariaceae</taxon>
        <taxon>Pseudomassariella</taxon>
    </lineage>
</organism>
<dbReference type="GeneID" id="63775864"/>
<dbReference type="EMBL" id="MCFJ01000003">
    <property type="protein sequence ID" value="ORY68818.1"/>
    <property type="molecule type" value="Genomic_DNA"/>
</dbReference>
<name>A0A1Y2EB75_9PEZI</name>
<sequence>MPSSIAISVPGQPQVCIRSAQECLCRSFCLSLTPQSACVSLCSPTCKMGLHVSKTWIEA</sequence>
<proteinExistence type="predicted"/>
<evidence type="ECO:0000313" key="2">
    <source>
        <dbReference type="Proteomes" id="UP000193689"/>
    </source>
</evidence>
<accession>A0A1Y2EB75</accession>
<dbReference type="InParanoid" id="A0A1Y2EB75"/>
<dbReference type="Proteomes" id="UP000193689">
    <property type="component" value="Unassembled WGS sequence"/>
</dbReference>
<dbReference type="AlphaFoldDB" id="A0A1Y2EB75"/>
<comment type="caution">
    <text evidence="1">The sequence shown here is derived from an EMBL/GenBank/DDBJ whole genome shotgun (WGS) entry which is preliminary data.</text>
</comment>